<evidence type="ECO:0000256" key="1">
    <source>
        <dbReference type="ARBA" id="ARBA00022857"/>
    </source>
</evidence>
<dbReference type="Gene3D" id="3.40.50.720">
    <property type="entry name" value="NAD(P)-binding Rossmann-like Domain"/>
    <property type="match status" value="1"/>
</dbReference>
<proteinExistence type="predicted"/>
<dbReference type="OrthoDB" id="9974981at2759"/>
<evidence type="ECO:0000259" key="3">
    <source>
        <dbReference type="Pfam" id="PF05368"/>
    </source>
</evidence>
<dbReference type="AlphaFoldDB" id="A0A5E8BS85"/>
<evidence type="ECO:0000313" key="5">
    <source>
        <dbReference type="Proteomes" id="UP000398389"/>
    </source>
</evidence>
<protein>
    <recommendedName>
        <fullName evidence="3">NmrA-like domain-containing protein</fullName>
    </recommendedName>
</protein>
<dbReference type="EMBL" id="CABVLU010000003">
    <property type="protein sequence ID" value="VVT53891.1"/>
    <property type="molecule type" value="Genomic_DNA"/>
</dbReference>
<keyword evidence="5" id="KW-1185">Reference proteome</keyword>
<gene>
    <name evidence="4" type="ORF">SAPINGB_P003802</name>
</gene>
<dbReference type="InterPro" id="IPR051609">
    <property type="entry name" value="NmrA/Isoflavone_reductase-like"/>
</dbReference>
<dbReference type="RefSeq" id="XP_031854408.1">
    <property type="nucleotide sequence ID" value="XM_031998517.1"/>
</dbReference>
<keyword evidence="2" id="KW-0560">Oxidoreductase</keyword>
<dbReference type="SUPFAM" id="SSF51735">
    <property type="entry name" value="NAD(P)-binding Rossmann-fold domains"/>
    <property type="match status" value="1"/>
</dbReference>
<accession>A0A5E8BS85</accession>
<dbReference type="PANTHER" id="PTHR47706">
    <property type="entry name" value="NMRA-LIKE FAMILY PROTEIN"/>
    <property type="match status" value="1"/>
</dbReference>
<dbReference type="GO" id="GO:0016491">
    <property type="term" value="F:oxidoreductase activity"/>
    <property type="evidence" value="ECO:0007669"/>
    <property type="project" value="UniProtKB-KW"/>
</dbReference>
<organism evidence="4 5">
    <name type="scientific">Magnusiomyces paraingens</name>
    <dbReference type="NCBI Taxonomy" id="2606893"/>
    <lineage>
        <taxon>Eukaryota</taxon>
        <taxon>Fungi</taxon>
        <taxon>Dikarya</taxon>
        <taxon>Ascomycota</taxon>
        <taxon>Saccharomycotina</taxon>
        <taxon>Dipodascomycetes</taxon>
        <taxon>Dipodascales</taxon>
        <taxon>Dipodascaceae</taxon>
        <taxon>Magnusiomyces</taxon>
    </lineage>
</organism>
<dbReference type="InterPro" id="IPR008030">
    <property type="entry name" value="NmrA-like"/>
</dbReference>
<dbReference type="PANTHER" id="PTHR47706:SF9">
    <property type="entry name" value="NMRA-LIKE DOMAIN-CONTAINING PROTEIN-RELATED"/>
    <property type="match status" value="1"/>
</dbReference>
<dbReference type="InterPro" id="IPR036291">
    <property type="entry name" value="NAD(P)-bd_dom_sf"/>
</dbReference>
<evidence type="ECO:0000313" key="4">
    <source>
        <dbReference type="EMBL" id="VVT53891.1"/>
    </source>
</evidence>
<dbReference type="Proteomes" id="UP000398389">
    <property type="component" value="Unassembled WGS sequence"/>
</dbReference>
<keyword evidence="1" id="KW-0521">NADP</keyword>
<dbReference type="Pfam" id="PF05368">
    <property type="entry name" value="NmrA"/>
    <property type="match status" value="1"/>
</dbReference>
<feature type="domain" description="NmrA-like" evidence="3">
    <location>
        <begin position="6"/>
        <end position="252"/>
    </location>
</feature>
<name>A0A5E8BS85_9ASCO</name>
<evidence type="ECO:0000256" key="2">
    <source>
        <dbReference type="ARBA" id="ARBA00023002"/>
    </source>
</evidence>
<sequence>MTAAPTVAIVGLTGFLAKHVINALISEPYKSQISTPIRLVTRDETKAKAAIPAIEASPDLFKFYKADAATGEGLAEAFEGATAIVNLAGTGFSHDKISDAAAKAKTNLYVASEFGVPTTEKALGKYAPVFDFKIKATQQARDKGLKTVAVYNGLFTEFAFRVPGAGGLQSTTEAQTYVPDKEYATTSLVDIGRSVAALVTKSATPEEAGKLPDELFIKGGSLSGKTVADIISKLTGKEVALTEKPQNEIVDRATQVVENGVKGRDDFFAVLQALFTQGLADYEANAEAVIADAFETPEEVAKRVFK</sequence>
<dbReference type="GeneID" id="43582617"/>
<reference evidence="4 5" key="1">
    <citation type="submission" date="2019-09" db="EMBL/GenBank/DDBJ databases">
        <authorList>
            <person name="Brejova B."/>
        </authorList>
    </citation>
    <scope>NUCLEOTIDE SEQUENCE [LARGE SCALE GENOMIC DNA]</scope>
</reference>